<comment type="function">
    <text evidence="16">Stearoyl-CoA desaturase that utilizes O(2) and electrons from reduced cytochrome b5 to introduce the first double bond into saturated fatty acyl-CoA substrates.</text>
</comment>
<dbReference type="SMART" id="SM01117">
    <property type="entry name" value="Cyt-b5"/>
    <property type="match status" value="1"/>
</dbReference>
<evidence type="ECO:0000256" key="5">
    <source>
        <dbReference type="ARBA" id="ARBA00022617"/>
    </source>
</evidence>
<dbReference type="RefSeq" id="XP_040725979.1">
    <property type="nucleotide sequence ID" value="XM_040869090.1"/>
</dbReference>
<keyword evidence="13 16" id="KW-0443">Lipid metabolism</keyword>
<keyword evidence="20" id="KW-1185">Reference proteome</keyword>
<evidence type="ECO:0000256" key="15">
    <source>
        <dbReference type="ARBA" id="ARBA00023160"/>
    </source>
</evidence>
<evidence type="ECO:0000256" key="16">
    <source>
        <dbReference type="PIRNR" id="PIRNR000345"/>
    </source>
</evidence>
<keyword evidence="11 16" id="KW-0560">Oxidoreductase</keyword>
<keyword evidence="12 16" id="KW-0408">Iron</keyword>
<organism evidence="19 20">
    <name type="scientific">Protomyces lactucae-debilis</name>
    <dbReference type="NCBI Taxonomy" id="2754530"/>
    <lineage>
        <taxon>Eukaryota</taxon>
        <taxon>Fungi</taxon>
        <taxon>Dikarya</taxon>
        <taxon>Ascomycota</taxon>
        <taxon>Taphrinomycotina</taxon>
        <taxon>Taphrinomycetes</taxon>
        <taxon>Taphrinales</taxon>
        <taxon>Protomycetaceae</taxon>
        <taxon>Protomyces</taxon>
    </lineage>
</organism>
<comment type="cofactor">
    <cofactor evidence="16">
        <name>Fe(2+)</name>
        <dbReference type="ChEBI" id="CHEBI:29033"/>
    </cofactor>
    <text evidence="16">Expected to bind 2 Fe(2+) ions per subunit.</text>
</comment>
<dbReference type="PANTHER" id="PTHR11351">
    <property type="entry name" value="ACYL-COA DESATURASE"/>
    <property type="match status" value="1"/>
</dbReference>
<keyword evidence="6 17" id="KW-0812">Transmembrane</keyword>
<protein>
    <recommendedName>
        <fullName evidence="16">Acyl-CoA desaturase</fullName>
        <ecNumber evidence="16">1.14.19.1</ecNumber>
    </recommendedName>
</protein>
<evidence type="ECO:0000313" key="20">
    <source>
        <dbReference type="Proteomes" id="UP000193685"/>
    </source>
</evidence>
<dbReference type="GO" id="GO:0006636">
    <property type="term" value="P:unsaturated fatty acid biosynthetic process"/>
    <property type="evidence" value="ECO:0007669"/>
    <property type="project" value="UniProtKB-UniRule"/>
</dbReference>
<evidence type="ECO:0000256" key="1">
    <source>
        <dbReference type="ARBA" id="ARBA00004141"/>
    </source>
</evidence>
<dbReference type="InterPro" id="IPR036400">
    <property type="entry name" value="Cyt_B5-like_heme/steroid_sf"/>
</dbReference>
<evidence type="ECO:0000256" key="12">
    <source>
        <dbReference type="ARBA" id="ARBA00023004"/>
    </source>
</evidence>
<comment type="caution">
    <text evidence="19">The sequence shown here is derived from an EMBL/GenBank/DDBJ whole genome shotgun (WGS) entry which is preliminary data.</text>
</comment>
<name>A0A1Y2FJY3_PROLT</name>
<dbReference type="CDD" id="cd03505">
    <property type="entry name" value="Delta9-FADS-like"/>
    <property type="match status" value="1"/>
</dbReference>
<dbReference type="EC" id="1.14.19.1" evidence="16"/>
<dbReference type="STRING" id="56484.A0A1Y2FJY3"/>
<dbReference type="AlphaFoldDB" id="A0A1Y2FJY3"/>
<dbReference type="EMBL" id="MCFI01000007">
    <property type="protein sequence ID" value="ORY83684.1"/>
    <property type="molecule type" value="Genomic_DNA"/>
</dbReference>
<dbReference type="GO" id="GO:0005789">
    <property type="term" value="C:endoplasmic reticulum membrane"/>
    <property type="evidence" value="ECO:0007669"/>
    <property type="project" value="TreeGrafter"/>
</dbReference>
<feature type="transmembrane region" description="Helical" evidence="17">
    <location>
        <begin position="62"/>
        <end position="81"/>
    </location>
</feature>
<dbReference type="PANTHER" id="PTHR11351:SF31">
    <property type="entry name" value="DESATURASE 1, ISOFORM A-RELATED"/>
    <property type="match status" value="1"/>
</dbReference>
<evidence type="ECO:0000256" key="7">
    <source>
        <dbReference type="ARBA" id="ARBA00022723"/>
    </source>
</evidence>
<evidence type="ECO:0000256" key="14">
    <source>
        <dbReference type="ARBA" id="ARBA00023136"/>
    </source>
</evidence>
<gene>
    <name evidence="19" type="ORF">BCR37DRAFT_378649</name>
</gene>
<dbReference type="GO" id="GO:0004768">
    <property type="term" value="F:stearoyl-CoA 9-desaturase activity"/>
    <property type="evidence" value="ECO:0007669"/>
    <property type="project" value="UniProtKB-UniRule"/>
</dbReference>
<evidence type="ECO:0000256" key="9">
    <source>
        <dbReference type="ARBA" id="ARBA00022982"/>
    </source>
</evidence>
<evidence type="ECO:0000256" key="10">
    <source>
        <dbReference type="ARBA" id="ARBA00022989"/>
    </source>
</evidence>
<keyword evidence="4 16" id="KW-0444">Lipid biosynthesis</keyword>
<dbReference type="Pfam" id="PF00173">
    <property type="entry name" value="Cyt-b5"/>
    <property type="match status" value="1"/>
</dbReference>
<dbReference type="InterPro" id="IPR001199">
    <property type="entry name" value="Cyt_B5-like_heme/steroid-bd"/>
</dbReference>
<evidence type="ECO:0000256" key="3">
    <source>
        <dbReference type="ARBA" id="ARBA00022448"/>
    </source>
</evidence>
<keyword evidence="10 17" id="KW-1133">Transmembrane helix</keyword>
<dbReference type="InterPro" id="IPR009160">
    <property type="entry name" value="Acyl-CoA_deSatase_haem/ster-bd"/>
</dbReference>
<evidence type="ECO:0000259" key="18">
    <source>
        <dbReference type="PROSITE" id="PS50255"/>
    </source>
</evidence>
<evidence type="ECO:0000256" key="4">
    <source>
        <dbReference type="ARBA" id="ARBA00022516"/>
    </source>
</evidence>
<keyword evidence="15 16" id="KW-0275">Fatty acid biosynthesis</keyword>
<feature type="transmembrane region" description="Helical" evidence="17">
    <location>
        <begin position="122"/>
        <end position="141"/>
    </location>
</feature>
<keyword evidence="7 16" id="KW-0479">Metal-binding</keyword>
<feature type="transmembrane region" description="Helical" evidence="17">
    <location>
        <begin position="206"/>
        <end position="223"/>
    </location>
</feature>
<dbReference type="GeneID" id="63785689"/>
<dbReference type="Proteomes" id="UP000193685">
    <property type="component" value="Unassembled WGS sequence"/>
</dbReference>
<comment type="catalytic activity">
    <reaction evidence="16">
        <text>octadecanoyl-CoA + 2 Fe(II)-[cytochrome b5] + O2 + 2 H(+) = (9Z)-octadecenoyl-CoA + 2 Fe(III)-[cytochrome b5] + 2 H2O</text>
        <dbReference type="Rhea" id="RHEA:19721"/>
        <dbReference type="Rhea" id="RHEA-COMP:10438"/>
        <dbReference type="Rhea" id="RHEA-COMP:10439"/>
        <dbReference type="ChEBI" id="CHEBI:15377"/>
        <dbReference type="ChEBI" id="CHEBI:15378"/>
        <dbReference type="ChEBI" id="CHEBI:15379"/>
        <dbReference type="ChEBI" id="CHEBI:29033"/>
        <dbReference type="ChEBI" id="CHEBI:29034"/>
        <dbReference type="ChEBI" id="CHEBI:57387"/>
        <dbReference type="ChEBI" id="CHEBI:57394"/>
        <dbReference type="EC" id="1.14.19.1"/>
    </reaction>
</comment>
<comment type="similarity">
    <text evidence="2 16">Belongs to the fatty acid desaturase type 1 family.</text>
</comment>
<dbReference type="PROSITE" id="PS50255">
    <property type="entry name" value="CYTOCHROME_B5_2"/>
    <property type="match status" value="1"/>
</dbReference>
<dbReference type="Pfam" id="PF00487">
    <property type="entry name" value="FA_desaturase"/>
    <property type="match status" value="1"/>
</dbReference>
<dbReference type="SUPFAM" id="SSF55856">
    <property type="entry name" value="Cytochrome b5-like heme/steroid binding domain"/>
    <property type="match status" value="1"/>
</dbReference>
<dbReference type="OMA" id="WNDWRGG"/>
<accession>A0A1Y2FJY3</accession>
<proteinExistence type="inferred from homology"/>
<feature type="transmembrane region" description="Helical" evidence="17">
    <location>
        <begin position="93"/>
        <end position="110"/>
    </location>
</feature>
<evidence type="ECO:0000256" key="13">
    <source>
        <dbReference type="ARBA" id="ARBA00023098"/>
    </source>
</evidence>
<dbReference type="GO" id="GO:0005506">
    <property type="term" value="F:iron ion binding"/>
    <property type="evidence" value="ECO:0007669"/>
    <property type="project" value="TreeGrafter"/>
</dbReference>
<evidence type="ECO:0000313" key="19">
    <source>
        <dbReference type="EMBL" id="ORY83684.1"/>
    </source>
</evidence>
<dbReference type="InterPro" id="IPR005804">
    <property type="entry name" value="FA_desaturase_dom"/>
</dbReference>
<evidence type="ECO:0000256" key="2">
    <source>
        <dbReference type="ARBA" id="ARBA00009295"/>
    </source>
</evidence>
<sequence length="482" mass="54081">MTDINQVPKPMDITETPVDGGVDKPIDKDAGILAGAGITKAAPAHIIDQPWTTSNWYQHLNWLHIPLLVVVPMIGIYGALTTELQMKTAIWSVLYYFLTGLGITAGYHRFWAHRSYTASLPLRFALAAFGGGAVEGSIRWWSRDHRAHHRYTDTEKDPYSVRKGFWYSHLGWMILKQNPKKIGRTDIADLNADPIVMFQHTHYGKVALFMGFIFPTLVAGLGWNDWRGGYFYAGVLRLVFVHHATFCVNSLAHWLGDQPFEDRHSPRDHILTAFATLGEGYHNFHHSYPSDYRNAIQWWQYDPTKWLIQVCKALGLASDLKEFSSNSIGQAKVMMAQKKLDRQRAKLDWGIPVDQLPVWEWSEFQAATAKDAEDRKNLILVAGIVHDVTNFIGQHPGGQALIKSQIGKDATAAFNGGVYDHSLGAHNLLGSMRVAVVRGGMKVEVWNTERKEVARDSNGAVINRSDFLPTKVSEPVEGNRAA</sequence>
<dbReference type="PIRSF" id="PIRSF000345">
    <property type="entry name" value="OLE1"/>
    <property type="match status" value="1"/>
</dbReference>
<keyword evidence="14 17" id="KW-0472">Membrane</keyword>
<keyword evidence="3 16" id="KW-0813">Transport</keyword>
<dbReference type="PRINTS" id="PR00075">
    <property type="entry name" value="FACDDSATRASE"/>
</dbReference>
<dbReference type="InterPro" id="IPR015876">
    <property type="entry name" value="Acyl-CoA_DS"/>
</dbReference>
<reference evidence="19 20" key="1">
    <citation type="submission" date="2016-07" db="EMBL/GenBank/DDBJ databases">
        <title>Pervasive Adenine N6-methylation of Active Genes in Fungi.</title>
        <authorList>
            <consortium name="DOE Joint Genome Institute"/>
            <person name="Mondo S.J."/>
            <person name="Dannebaum R.O."/>
            <person name="Kuo R.C."/>
            <person name="Labutti K."/>
            <person name="Haridas S."/>
            <person name="Kuo A."/>
            <person name="Salamov A."/>
            <person name="Ahrendt S.R."/>
            <person name="Lipzen A."/>
            <person name="Sullivan W."/>
            <person name="Andreopoulos W.B."/>
            <person name="Clum A."/>
            <person name="Lindquist E."/>
            <person name="Daum C."/>
            <person name="Ramamoorthy G.K."/>
            <person name="Gryganskyi A."/>
            <person name="Culley D."/>
            <person name="Magnuson J.K."/>
            <person name="James T.Y."/>
            <person name="O'Malley M.A."/>
            <person name="Stajich J.E."/>
            <person name="Spatafora J.W."/>
            <person name="Visel A."/>
            <person name="Grigoriev I.V."/>
        </authorList>
    </citation>
    <scope>NUCLEOTIDE SEQUENCE [LARGE SCALE GENOMIC DNA]</scope>
    <source>
        <strain evidence="19 20">12-1054</strain>
    </source>
</reference>
<dbReference type="OrthoDB" id="10260134at2759"/>
<feature type="domain" description="Cytochrome b5 heme-binding" evidence="18">
    <location>
        <begin position="356"/>
        <end position="438"/>
    </location>
</feature>
<keyword evidence="8 16" id="KW-0276">Fatty acid metabolism</keyword>
<evidence type="ECO:0000256" key="6">
    <source>
        <dbReference type="ARBA" id="ARBA00022692"/>
    </source>
</evidence>
<dbReference type="FunFam" id="3.10.120.10:FF:000004">
    <property type="entry name" value="Acyl-CoA desaturase"/>
    <property type="match status" value="1"/>
</dbReference>
<dbReference type="Gene3D" id="3.10.120.10">
    <property type="entry name" value="Cytochrome b5-like heme/steroid binding domain"/>
    <property type="match status" value="1"/>
</dbReference>
<keyword evidence="5 16" id="KW-0349">Heme</keyword>
<comment type="subcellular location">
    <subcellularLocation>
        <location evidence="1">Membrane</location>
        <topology evidence="1">Multi-pass membrane protein</topology>
    </subcellularLocation>
</comment>
<keyword evidence="9 16" id="KW-0249">Electron transport</keyword>
<evidence type="ECO:0000256" key="11">
    <source>
        <dbReference type="ARBA" id="ARBA00023002"/>
    </source>
</evidence>
<evidence type="ECO:0000256" key="17">
    <source>
        <dbReference type="SAM" id="Phobius"/>
    </source>
</evidence>
<evidence type="ECO:0000256" key="8">
    <source>
        <dbReference type="ARBA" id="ARBA00022832"/>
    </source>
</evidence>